<reference evidence="2" key="1">
    <citation type="submission" date="2021-08" db="EMBL/GenBank/DDBJ databases">
        <title>WGS assembly of Ceratopteris richardii.</title>
        <authorList>
            <person name="Marchant D.B."/>
            <person name="Chen G."/>
            <person name="Jenkins J."/>
            <person name="Shu S."/>
            <person name="Leebens-Mack J."/>
            <person name="Grimwood J."/>
            <person name="Schmutz J."/>
            <person name="Soltis P."/>
            <person name="Soltis D."/>
            <person name="Chen Z.-H."/>
        </authorList>
    </citation>
    <scope>NUCLEOTIDE SEQUENCE</scope>
    <source>
        <strain evidence="2">Whitten #5841</strain>
        <tissue evidence="2">Leaf</tissue>
    </source>
</reference>
<keyword evidence="3" id="KW-1185">Reference proteome</keyword>
<dbReference type="EMBL" id="CM035407">
    <property type="protein sequence ID" value="KAH7444165.1"/>
    <property type="molecule type" value="Genomic_DNA"/>
</dbReference>
<evidence type="ECO:0000313" key="3">
    <source>
        <dbReference type="Proteomes" id="UP000825935"/>
    </source>
</evidence>
<dbReference type="Proteomes" id="UP000825935">
    <property type="component" value="Chromosome 2"/>
</dbReference>
<comment type="caution">
    <text evidence="2">The sequence shown here is derived from an EMBL/GenBank/DDBJ whole genome shotgun (WGS) entry which is preliminary data.</text>
</comment>
<sequence>MIHHMFRLEWKLKQTMWLLNLICLGTQTMVKEYPKHIIGKVINIKITNHKVMHLAPIVDCQGTNKDLHMNFGANIGVRGASSISLI</sequence>
<keyword evidence="1" id="KW-0732">Signal</keyword>
<dbReference type="AlphaFoldDB" id="A0A8T2VEY6"/>
<proteinExistence type="predicted"/>
<organism evidence="2 3">
    <name type="scientific">Ceratopteris richardii</name>
    <name type="common">Triangle waterfern</name>
    <dbReference type="NCBI Taxonomy" id="49495"/>
    <lineage>
        <taxon>Eukaryota</taxon>
        <taxon>Viridiplantae</taxon>
        <taxon>Streptophyta</taxon>
        <taxon>Embryophyta</taxon>
        <taxon>Tracheophyta</taxon>
        <taxon>Polypodiopsida</taxon>
        <taxon>Polypodiidae</taxon>
        <taxon>Polypodiales</taxon>
        <taxon>Pteridineae</taxon>
        <taxon>Pteridaceae</taxon>
        <taxon>Parkerioideae</taxon>
        <taxon>Ceratopteris</taxon>
    </lineage>
</organism>
<gene>
    <name evidence="2" type="ORF">KP509_02G068000</name>
</gene>
<feature type="signal peptide" evidence="1">
    <location>
        <begin position="1"/>
        <end position="28"/>
    </location>
</feature>
<accession>A0A8T2VEY6</accession>
<evidence type="ECO:0000313" key="2">
    <source>
        <dbReference type="EMBL" id="KAH7444165.1"/>
    </source>
</evidence>
<feature type="chain" id="PRO_5035930610" evidence="1">
    <location>
        <begin position="29"/>
        <end position="86"/>
    </location>
</feature>
<evidence type="ECO:0000256" key="1">
    <source>
        <dbReference type="SAM" id="SignalP"/>
    </source>
</evidence>
<name>A0A8T2VEY6_CERRI</name>
<protein>
    <submittedName>
        <fullName evidence="2">Uncharacterized protein</fullName>
    </submittedName>
</protein>